<evidence type="ECO:0000256" key="1">
    <source>
        <dbReference type="ARBA" id="ARBA00023054"/>
    </source>
</evidence>
<gene>
    <name evidence="5" type="ORF">METZ01_LOCUS103858</name>
</gene>
<evidence type="ECO:0000256" key="3">
    <source>
        <dbReference type="SAM" id="Coils"/>
    </source>
</evidence>
<keyword evidence="2" id="KW-0233">DNA recombination</keyword>
<keyword evidence="4" id="KW-1133">Transmembrane helix</keyword>
<evidence type="ECO:0000256" key="2">
    <source>
        <dbReference type="ARBA" id="ARBA00023172"/>
    </source>
</evidence>
<dbReference type="EMBL" id="UINC01011578">
    <property type="protein sequence ID" value="SVA51004.1"/>
    <property type="molecule type" value="Genomic_DNA"/>
</dbReference>
<dbReference type="PANTHER" id="PTHR30563:SF0">
    <property type="entry name" value="DNA RECOMBINATION PROTEIN RMUC"/>
    <property type="match status" value="1"/>
</dbReference>
<dbReference type="AlphaFoldDB" id="A0A381WEW1"/>
<feature type="coiled-coil region" evidence="3">
    <location>
        <begin position="27"/>
        <end position="113"/>
    </location>
</feature>
<accession>A0A381WEW1</accession>
<feature type="transmembrane region" description="Helical" evidence="4">
    <location>
        <begin position="6"/>
        <end position="22"/>
    </location>
</feature>
<evidence type="ECO:0008006" key="6">
    <source>
        <dbReference type="Google" id="ProtNLM"/>
    </source>
</evidence>
<keyword evidence="1 3" id="KW-0175">Coiled coil</keyword>
<evidence type="ECO:0000313" key="5">
    <source>
        <dbReference type="EMBL" id="SVA51004.1"/>
    </source>
</evidence>
<protein>
    <recommendedName>
        <fullName evidence="6">Recombinase RmuC</fullName>
    </recommendedName>
</protein>
<name>A0A381WEW1_9ZZZZ</name>
<dbReference type="PANTHER" id="PTHR30563">
    <property type="entry name" value="DNA RECOMBINATION PROTEIN RMUC"/>
    <property type="match status" value="1"/>
</dbReference>
<dbReference type="GO" id="GO:0006310">
    <property type="term" value="P:DNA recombination"/>
    <property type="evidence" value="ECO:0007669"/>
    <property type="project" value="UniProtKB-KW"/>
</dbReference>
<organism evidence="5">
    <name type="scientific">marine metagenome</name>
    <dbReference type="NCBI Taxonomy" id="408172"/>
    <lineage>
        <taxon>unclassified sequences</taxon>
        <taxon>metagenomes</taxon>
        <taxon>ecological metagenomes</taxon>
    </lineage>
</organism>
<keyword evidence="4" id="KW-0812">Transmembrane</keyword>
<reference evidence="5" key="1">
    <citation type="submission" date="2018-05" db="EMBL/GenBank/DDBJ databases">
        <authorList>
            <person name="Lanie J.A."/>
            <person name="Ng W.-L."/>
            <person name="Kazmierczak K.M."/>
            <person name="Andrzejewski T.M."/>
            <person name="Davidsen T.M."/>
            <person name="Wayne K.J."/>
            <person name="Tettelin H."/>
            <person name="Glass J.I."/>
            <person name="Rusch D."/>
            <person name="Podicherti R."/>
            <person name="Tsui H.-C.T."/>
            <person name="Winkler M.E."/>
        </authorList>
    </citation>
    <scope>NUCLEOTIDE SEQUENCE</scope>
</reference>
<evidence type="ECO:0000256" key="4">
    <source>
        <dbReference type="SAM" id="Phobius"/>
    </source>
</evidence>
<dbReference type="InterPro" id="IPR003798">
    <property type="entry name" value="DNA_recombination_RmuC"/>
</dbReference>
<sequence>MNSEIILFIIGFVLGGGLIWFLRQKELDAVKQNREEIRQAFGDLSNEVLVESQKNFLELAEHKFSALLENSDEQLDKKKELIDSTLKDMKDGLKNLSENTVALKSQMEESRKSVGDLSNTTIKLRQILSSSQARGQWGERMVEDILNFIGLTEGINFKQQEQAGKDRPDFTFFLPDKKVINMDVKFPLNHYEKYIEAETDTEKESEKKAFLKDVRNRIKEVSDRSYIDPEGGTVDYVLLFIPNESIYSFLNQEDGTLIDFSLERKIILCSPITLYAVLSLIRQAVSNFAMEQKAGEMQELVGVFRKQWGQFKLKIDSMSKSLGALTNHYEDLRGPRLRELEKPMEKISELQLGKHDGLIDKND</sequence>
<dbReference type="Pfam" id="PF02646">
    <property type="entry name" value="RmuC"/>
    <property type="match status" value="1"/>
</dbReference>
<proteinExistence type="predicted"/>
<keyword evidence="4" id="KW-0472">Membrane</keyword>